<accession>A0A0F8WM61</accession>
<protein>
    <submittedName>
        <fullName evidence="2">Uncharacterized protein</fullName>
    </submittedName>
</protein>
<feature type="region of interest" description="Disordered" evidence="1">
    <location>
        <begin position="1"/>
        <end position="21"/>
    </location>
</feature>
<dbReference type="EMBL" id="LAZR01064300">
    <property type="protein sequence ID" value="KKK57788.1"/>
    <property type="molecule type" value="Genomic_DNA"/>
</dbReference>
<feature type="region of interest" description="Disordered" evidence="1">
    <location>
        <begin position="83"/>
        <end position="118"/>
    </location>
</feature>
<gene>
    <name evidence="2" type="ORF">LCGC14_3050950</name>
</gene>
<proteinExistence type="predicted"/>
<dbReference type="AlphaFoldDB" id="A0A0F8WM61"/>
<reference evidence="2" key="1">
    <citation type="journal article" date="2015" name="Nature">
        <title>Complex archaea that bridge the gap between prokaryotes and eukaryotes.</title>
        <authorList>
            <person name="Spang A."/>
            <person name="Saw J.H."/>
            <person name="Jorgensen S.L."/>
            <person name="Zaremba-Niedzwiedzka K."/>
            <person name="Martijn J."/>
            <person name="Lind A.E."/>
            <person name="van Eijk R."/>
            <person name="Schleper C."/>
            <person name="Guy L."/>
            <person name="Ettema T.J."/>
        </authorList>
    </citation>
    <scope>NUCLEOTIDE SEQUENCE</scope>
</reference>
<sequence length="118" mass="13093">MTTKIKETATHKPTCNGIVKGRPGKGRVLSLEQRKRCYASHPMTEENTFRYKGRAWCKKCRAASRRRSVVKRLAEAKALAAAKAKEDRKALKEATAKATDKPKPRKAKRATTGAKKAA</sequence>
<name>A0A0F8WM61_9ZZZZ</name>
<evidence type="ECO:0000313" key="2">
    <source>
        <dbReference type="EMBL" id="KKK57788.1"/>
    </source>
</evidence>
<feature type="compositionally biased region" description="Basic and acidic residues" evidence="1">
    <location>
        <begin position="83"/>
        <end position="102"/>
    </location>
</feature>
<evidence type="ECO:0000256" key="1">
    <source>
        <dbReference type="SAM" id="MobiDB-lite"/>
    </source>
</evidence>
<feature type="compositionally biased region" description="Basic and acidic residues" evidence="1">
    <location>
        <begin position="1"/>
        <end position="10"/>
    </location>
</feature>
<organism evidence="2">
    <name type="scientific">marine sediment metagenome</name>
    <dbReference type="NCBI Taxonomy" id="412755"/>
    <lineage>
        <taxon>unclassified sequences</taxon>
        <taxon>metagenomes</taxon>
        <taxon>ecological metagenomes</taxon>
    </lineage>
</organism>
<comment type="caution">
    <text evidence="2">The sequence shown here is derived from an EMBL/GenBank/DDBJ whole genome shotgun (WGS) entry which is preliminary data.</text>
</comment>